<dbReference type="Pfam" id="PF01810">
    <property type="entry name" value="LysE"/>
    <property type="match status" value="1"/>
</dbReference>
<keyword evidence="4 6" id="KW-1133">Transmembrane helix</keyword>
<dbReference type="STRING" id="1705394.SP60_04850"/>
<comment type="subcellular location">
    <subcellularLocation>
        <location evidence="1">Cell membrane</location>
        <topology evidence="1">Multi-pass membrane protein</topology>
    </subcellularLocation>
</comment>
<proteinExistence type="predicted"/>
<dbReference type="RefSeq" id="WP_053951552.1">
    <property type="nucleotide sequence ID" value="NZ_CP010552.1"/>
</dbReference>
<feature type="transmembrane region" description="Helical" evidence="6">
    <location>
        <begin position="184"/>
        <end position="201"/>
    </location>
</feature>
<feature type="transmembrane region" description="Helical" evidence="6">
    <location>
        <begin position="73"/>
        <end position="91"/>
    </location>
</feature>
<gene>
    <name evidence="7" type="ORF">SP60_04850</name>
</gene>
<dbReference type="AlphaFoldDB" id="A0A0M4NH97"/>
<keyword evidence="2" id="KW-1003">Cell membrane</keyword>
<dbReference type="PANTHER" id="PTHR30086">
    <property type="entry name" value="ARGININE EXPORTER PROTEIN ARGO"/>
    <property type="match status" value="1"/>
</dbReference>
<dbReference type="GO" id="GO:0015171">
    <property type="term" value="F:amino acid transmembrane transporter activity"/>
    <property type="evidence" value="ECO:0007669"/>
    <property type="project" value="TreeGrafter"/>
</dbReference>
<sequence length="202" mass="21739">MTLLDFTSLFLIAFVFVITPGPGTLAVFAKSMAQGFVPAFYLSLGMVLGDLVYLAAVLFSLDLFAEVITPLMDYVRVLGGLYLIYLGYGAWNAHKVKLSSKSKHKTNAKEFLTGLIISLTNPKVMIFYIAILPAFIDLSQVSILYALEILATVGVGLIVGISVINITVGKIKKIFAKPGMDVRINKISGTIMVSVGVLLGLS</sequence>
<feature type="transmembrane region" description="Helical" evidence="6">
    <location>
        <begin position="142"/>
        <end position="164"/>
    </location>
</feature>
<organism evidence="7 8">
    <name type="scientific">Candidatus Thioglobus autotrophicus</name>
    <dbReference type="NCBI Taxonomy" id="1705394"/>
    <lineage>
        <taxon>Bacteria</taxon>
        <taxon>Pseudomonadati</taxon>
        <taxon>Pseudomonadota</taxon>
        <taxon>Gammaproteobacteria</taxon>
        <taxon>Candidatus Pseudothioglobaceae</taxon>
        <taxon>Candidatus Thioglobus</taxon>
    </lineage>
</organism>
<evidence type="ECO:0000256" key="5">
    <source>
        <dbReference type="ARBA" id="ARBA00023136"/>
    </source>
</evidence>
<protein>
    <recommendedName>
        <fullName evidence="9">Threonine transporter</fullName>
    </recommendedName>
</protein>
<evidence type="ECO:0000256" key="3">
    <source>
        <dbReference type="ARBA" id="ARBA00022692"/>
    </source>
</evidence>
<keyword evidence="8" id="KW-1185">Reference proteome</keyword>
<evidence type="ECO:0000313" key="7">
    <source>
        <dbReference type="EMBL" id="ALE52596.1"/>
    </source>
</evidence>
<dbReference type="InterPro" id="IPR001123">
    <property type="entry name" value="LeuE-type"/>
</dbReference>
<evidence type="ECO:0000256" key="6">
    <source>
        <dbReference type="SAM" id="Phobius"/>
    </source>
</evidence>
<evidence type="ECO:0000256" key="4">
    <source>
        <dbReference type="ARBA" id="ARBA00022989"/>
    </source>
</evidence>
<reference evidence="7 8" key="1">
    <citation type="journal article" date="2015" name="Genome Announc.">
        <title>Genome Sequence of 'Candidatus Thioglobus autotrophica' Strain EF1, a Chemoautotroph from the SUP05 Clade of Marine Gammaproteobacteria.</title>
        <authorList>
            <person name="Shah V."/>
            <person name="Morris R.M."/>
        </authorList>
    </citation>
    <scope>NUCLEOTIDE SEQUENCE [LARGE SCALE GENOMIC DNA]</scope>
    <source>
        <strain evidence="7 8">EF1</strain>
    </source>
</reference>
<evidence type="ECO:0000256" key="1">
    <source>
        <dbReference type="ARBA" id="ARBA00004651"/>
    </source>
</evidence>
<keyword evidence="3 6" id="KW-0812">Transmembrane</keyword>
<accession>A0A0M4NH97</accession>
<name>A0A0M4NH97_9GAMM</name>
<evidence type="ECO:0000313" key="8">
    <source>
        <dbReference type="Proteomes" id="UP000058020"/>
    </source>
</evidence>
<evidence type="ECO:0008006" key="9">
    <source>
        <dbReference type="Google" id="ProtNLM"/>
    </source>
</evidence>
<dbReference type="PANTHER" id="PTHR30086:SF20">
    <property type="entry name" value="ARGININE EXPORTER PROTEIN ARGO-RELATED"/>
    <property type="match status" value="1"/>
</dbReference>
<dbReference type="GO" id="GO:0005886">
    <property type="term" value="C:plasma membrane"/>
    <property type="evidence" value="ECO:0007669"/>
    <property type="project" value="UniProtKB-SubCell"/>
</dbReference>
<dbReference type="OrthoDB" id="9804822at2"/>
<keyword evidence="5 6" id="KW-0472">Membrane</keyword>
<evidence type="ECO:0000256" key="2">
    <source>
        <dbReference type="ARBA" id="ARBA00022475"/>
    </source>
</evidence>
<feature type="transmembrane region" description="Helical" evidence="6">
    <location>
        <begin position="111"/>
        <end position="136"/>
    </location>
</feature>
<feature type="transmembrane region" description="Helical" evidence="6">
    <location>
        <begin position="6"/>
        <end position="28"/>
    </location>
</feature>
<dbReference type="KEGG" id="tho:SP60_04850"/>
<dbReference type="EMBL" id="CP010552">
    <property type="protein sequence ID" value="ALE52596.1"/>
    <property type="molecule type" value="Genomic_DNA"/>
</dbReference>
<feature type="transmembrane region" description="Helical" evidence="6">
    <location>
        <begin position="40"/>
        <end position="61"/>
    </location>
</feature>
<dbReference type="Proteomes" id="UP000058020">
    <property type="component" value="Chromosome"/>
</dbReference>